<accession>A0A8D8RSB5</accession>
<organism evidence="1">
    <name type="scientific">Cacopsylla melanoneura</name>
    <dbReference type="NCBI Taxonomy" id="428564"/>
    <lineage>
        <taxon>Eukaryota</taxon>
        <taxon>Metazoa</taxon>
        <taxon>Ecdysozoa</taxon>
        <taxon>Arthropoda</taxon>
        <taxon>Hexapoda</taxon>
        <taxon>Insecta</taxon>
        <taxon>Pterygota</taxon>
        <taxon>Neoptera</taxon>
        <taxon>Paraneoptera</taxon>
        <taxon>Hemiptera</taxon>
        <taxon>Sternorrhyncha</taxon>
        <taxon>Psylloidea</taxon>
        <taxon>Psyllidae</taxon>
        <taxon>Psyllinae</taxon>
        <taxon>Cacopsylla</taxon>
    </lineage>
</organism>
<dbReference type="EMBL" id="HBUF01174458">
    <property type="protein sequence ID" value="CAG6653622.1"/>
    <property type="molecule type" value="Transcribed_RNA"/>
</dbReference>
<evidence type="ECO:0000313" key="1">
    <source>
        <dbReference type="EMBL" id="CAG6653622.1"/>
    </source>
</evidence>
<name>A0A8D8RSB5_9HEMI</name>
<dbReference type="AlphaFoldDB" id="A0A8D8RSB5"/>
<sequence>MFYIRPKTQVTYGIPQYGQNRRHYQHPTRVVPYDTILPASCVTAQSDGQDTFLALLSLVHIVLTKFEPLQKSEAKLTLGQDCTVLESEQTMRKTNTDMTVCF</sequence>
<protein>
    <submittedName>
        <fullName evidence="1">Uncharacterized protein</fullName>
    </submittedName>
</protein>
<proteinExistence type="predicted"/>
<reference evidence="1" key="1">
    <citation type="submission" date="2021-05" db="EMBL/GenBank/DDBJ databases">
        <authorList>
            <person name="Alioto T."/>
            <person name="Alioto T."/>
            <person name="Gomez Garrido J."/>
        </authorList>
    </citation>
    <scope>NUCLEOTIDE SEQUENCE</scope>
</reference>